<dbReference type="RefSeq" id="WP_038560216.1">
    <property type="nucleotide sequence ID" value="NZ_CP007481.1"/>
</dbReference>
<dbReference type="InterPro" id="IPR016174">
    <property type="entry name" value="Di-haem_cyt_TM"/>
</dbReference>
<evidence type="ECO:0000256" key="8">
    <source>
        <dbReference type="ARBA" id="ARBA00022982"/>
    </source>
</evidence>
<evidence type="ECO:0000259" key="14">
    <source>
        <dbReference type="Pfam" id="PF01292"/>
    </source>
</evidence>
<feature type="transmembrane region" description="Helical" evidence="13">
    <location>
        <begin position="49"/>
        <end position="68"/>
    </location>
</feature>
<evidence type="ECO:0000313" key="15">
    <source>
        <dbReference type="EMBL" id="AHX11808.1"/>
    </source>
</evidence>
<dbReference type="PANTHER" id="PTHR30529">
    <property type="entry name" value="CYTOCHROME B561"/>
    <property type="match status" value="1"/>
</dbReference>
<dbReference type="GO" id="GO:0046872">
    <property type="term" value="F:metal ion binding"/>
    <property type="evidence" value="ECO:0007669"/>
    <property type="project" value="UniProtKB-KW"/>
</dbReference>
<dbReference type="Pfam" id="PF01292">
    <property type="entry name" value="Ni_hydr_CYTB"/>
    <property type="match status" value="1"/>
</dbReference>
<protein>
    <submittedName>
        <fullName evidence="15">Prokaryotic cytochrome b561 family protein</fullName>
    </submittedName>
</protein>
<dbReference type="GO" id="GO:0009055">
    <property type="term" value="F:electron transfer activity"/>
    <property type="evidence" value="ECO:0007669"/>
    <property type="project" value="InterPro"/>
</dbReference>
<evidence type="ECO:0000256" key="9">
    <source>
        <dbReference type="ARBA" id="ARBA00022989"/>
    </source>
</evidence>
<dbReference type="GO" id="GO:0005886">
    <property type="term" value="C:plasma membrane"/>
    <property type="evidence" value="ECO:0007669"/>
    <property type="project" value="UniProtKB-SubCell"/>
</dbReference>
<dbReference type="Proteomes" id="UP000023755">
    <property type="component" value="Chromosome"/>
</dbReference>
<evidence type="ECO:0000256" key="3">
    <source>
        <dbReference type="ARBA" id="ARBA00022448"/>
    </source>
</evidence>
<feature type="transmembrane region" description="Helical" evidence="13">
    <location>
        <begin position="141"/>
        <end position="162"/>
    </location>
</feature>
<dbReference type="PANTHER" id="PTHR30529:SF1">
    <property type="entry name" value="CYTOCHROME B561 HOMOLOG 2"/>
    <property type="match status" value="1"/>
</dbReference>
<keyword evidence="16" id="KW-1185">Reference proteome</keyword>
<proteinExistence type="inferred from homology"/>
<accession>X5H541</accession>
<dbReference type="KEGG" id="nhm:NHE_0889"/>
<keyword evidence="5" id="KW-0349">Heme</keyword>
<dbReference type="AlphaFoldDB" id="X5H541"/>
<evidence type="ECO:0000256" key="10">
    <source>
        <dbReference type="ARBA" id="ARBA00023004"/>
    </source>
</evidence>
<dbReference type="InterPro" id="IPR052168">
    <property type="entry name" value="Cytochrome_b561_oxidase"/>
</dbReference>
<comment type="cofactor">
    <cofactor evidence="1">
        <name>heme b</name>
        <dbReference type="ChEBI" id="CHEBI:60344"/>
    </cofactor>
</comment>
<comment type="similarity">
    <text evidence="12">Belongs to the cytochrome b561 family.</text>
</comment>
<evidence type="ECO:0000256" key="1">
    <source>
        <dbReference type="ARBA" id="ARBA00001970"/>
    </source>
</evidence>
<dbReference type="HOGENOM" id="CLU_095321_4_0_5"/>
<keyword evidence="6 13" id="KW-0812">Transmembrane</keyword>
<evidence type="ECO:0000256" key="12">
    <source>
        <dbReference type="ARBA" id="ARBA00037975"/>
    </source>
</evidence>
<gene>
    <name evidence="15" type="ORF">NHE_0889</name>
</gene>
<feature type="transmembrane region" description="Helical" evidence="13">
    <location>
        <begin position="89"/>
        <end position="107"/>
    </location>
</feature>
<keyword evidence="4" id="KW-1003">Cell membrane</keyword>
<keyword evidence="3" id="KW-0813">Transport</keyword>
<dbReference type="EMBL" id="CP007481">
    <property type="protein sequence ID" value="AHX11808.1"/>
    <property type="molecule type" value="Genomic_DNA"/>
</dbReference>
<evidence type="ECO:0000256" key="6">
    <source>
        <dbReference type="ARBA" id="ARBA00022692"/>
    </source>
</evidence>
<feature type="transmembrane region" description="Helical" evidence="13">
    <location>
        <begin position="16"/>
        <end position="37"/>
    </location>
</feature>
<feature type="domain" description="Cytochrome b561 bacterial/Ni-hydrogenase" evidence="14">
    <location>
        <begin position="7"/>
        <end position="173"/>
    </location>
</feature>
<dbReference type="SUPFAM" id="SSF81342">
    <property type="entry name" value="Transmembrane di-heme cytochromes"/>
    <property type="match status" value="1"/>
</dbReference>
<evidence type="ECO:0000256" key="4">
    <source>
        <dbReference type="ARBA" id="ARBA00022475"/>
    </source>
</evidence>
<sequence>MSAPEKYSISMRVMHWVLGFAIIAMIVVGFLMTHYMVPPVKFAVYNQHKAIGITIGVLMIVRIFVRLFSKLPGDQFSKIESIAMQAAHVLLYVTTIGAVISGYVMSYSSGREVSWFNCFRLPALIPVDPYIAGSAHKMHQVLVYSLGCLIVLHIFAAIKHLCIDKKNIFKKMI</sequence>
<name>X5H541_9RICK</name>
<keyword evidence="11 13" id="KW-0472">Membrane</keyword>
<dbReference type="GO" id="GO:0020037">
    <property type="term" value="F:heme binding"/>
    <property type="evidence" value="ECO:0007669"/>
    <property type="project" value="TreeGrafter"/>
</dbReference>
<dbReference type="GO" id="GO:0022904">
    <property type="term" value="P:respiratory electron transport chain"/>
    <property type="evidence" value="ECO:0007669"/>
    <property type="project" value="InterPro"/>
</dbReference>
<dbReference type="InterPro" id="IPR011577">
    <property type="entry name" value="Cyt_b561_bac/Ni-Hgenase"/>
</dbReference>
<organism evidence="15 16">
    <name type="scientific">Neorickettsia helminthoeca str. Oregon</name>
    <dbReference type="NCBI Taxonomy" id="1286528"/>
    <lineage>
        <taxon>Bacteria</taxon>
        <taxon>Pseudomonadati</taxon>
        <taxon>Pseudomonadota</taxon>
        <taxon>Alphaproteobacteria</taxon>
        <taxon>Rickettsiales</taxon>
        <taxon>Anaplasmataceae</taxon>
        <taxon>Neorickettsia</taxon>
    </lineage>
</organism>
<evidence type="ECO:0000256" key="13">
    <source>
        <dbReference type="SAM" id="Phobius"/>
    </source>
</evidence>
<keyword evidence="8" id="KW-0249">Electron transport</keyword>
<keyword evidence="10" id="KW-0408">Iron</keyword>
<evidence type="ECO:0000313" key="16">
    <source>
        <dbReference type="Proteomes" id="UP000023755"/>
    </source>
</evidence>
<comment type="subcellular location">
    <subcellularLocation>
        <location evidence="2">Cell membrane</location>
        <topology evidence="2">Multi-pass membrane protein</topology>
    </subcellularLocation>
</comment>
<dbReference type="Gene3D" id="1.20.950.20">
    <property type="entry name" value="Transmembrane di-heme cytochromes, Chain C"/>
    <property type="match status" value="1"/>
</dbReference>
<keyword evidence="9 13" id="KW-1133">Transmembrane helix</keyword>
<keyword evidence="7" id="KW-0479">Metal-binding</keyword>
<evidence type="ECO:0000256" key="2">
    <source>
        <dbReference type="ARBA" id="ARBA00004651"/>
    </source>
</evidence>
<evidence type="ECO:0000256" key="11">
    <source>
        <dbReference type="ARBA" id="ARBA00023136"/>
    </source>
</evidence>
<dbReference type="STRING" id="1286528.NHE_0889"/>
<reference evidence="15 16" key="1">
    <citation type="submission" date="2014-03" db="EMBL/GenBank/DDBJ databases">
        <title>Sequencing and Comparison of Genomes and Transcriptome Profiles of Human Ehrlichiosis Agents.</title>
        <authorList>
            <person name="Lin M."/>
            <person name="Daugherty S.C."/>
            <person name="Nagaraj S."/>
            <person name="Cheng Z."/>
            <person name="Xiong Q."/>
            <person name="Lin F.-Y."/>
            <person name="Sengamalay N."/>
            <person name="Ott S."/>
            <person name="Godinez A."/>
            <person name="Tallon L.J."/>
            <person name="Sadzewicz L."/>
            <person name="Fraser C.M."/>
            <person name="Dunning Hotopp J.C."/>
            <person name="Rikihisa Y."/>
        </authorList>
    </citation>
    <scope>NUCLEOTIDE SEQUENCE [LARGE SCALE GENOMIC DNA]</scope>
    <source>
        <strain evidence="15 16">Oregon</strain>
    </source>
</reference>
<evidence type="ECO:0000256" key="5">
    <source>
        <dbReference type="ARBA" id="ARBA00022617"/>
    </source>
</evidence>
<dbReference type="OrthoDB" id="1247465at2"/>
<evidence type="ECO:0000256" key="7">
    <source>
        <dbReference type="ARBA" id="ARBA00022723"/>
    </source>
</evidence>